<organism evidence="3 4">
    <name type="scientific">Pontibacter populi</name>
    <dbReference type="NCBI Taxonomy" id="890055"/>
    <lineage>
        <taxon>Bacteria</taxon>
        <taxon>Pseudomonadati</taxon>
        <taxon>Bacteroidota</taxon>
        <taxon>Cytophagia</taxon>
        <taxon>Cytophagales</taxon>
        <taxon>Hymenobacteraceae</taxon>
        <taxon>Pontibacter</taxon>
    </lineage>
</organism>
<evidence type="ECO:0000256" key="1">
    <source>
        <dbReference type="SAM" id="SignalP"/>
    </source>
</evidence>
<reference evidence="3 4" key="1">
    <citation type="submission" date="2024-06" db="EMBL/GenBank/DDBJ databases">
        <title>Pontibacter populi HYL7-15.</title>
        <authorList>
            <person name="Kim M.K."/>
        </authorList>
    </citation>
    <scope>NUCLEOTIDE SEQUENCE [LARGE SCALE GENOMIC DNA]</scope>
    <source>
        <strain evidence="3 4">HYL7-15</strain>
    </source>
</reference>
<gene>
    <name evidence="3" type="ORF">ABS362_03900</name>
</gene>
<accession>A0ABV1RQL2</accession>
<evidence type="ECO:0000313" key="4">
    <source>
        <dbReference type="Proteomes" id="UP001476807"/>
    </source>
</evidence>
<dbReference type="EMBL" id="JBEOKT010000003">
    <property type="protein sequence ID" value="MER2996673.1"/>
    <property type="molecule type" value="Genomic_DNA"/>
</dbReference>
<dbReference type="InterPro" id="IPR051043">
    <property type="entry name" value="Sulfatase_Mod_Factor_Kinase"/>
</dbReference>
<dbReference type="SUPFAM" id="SSF56436">
    <property type="entry name" value="C-type lectin-like"/>
    <property type="match status" value="1"/>
</dbReference>
<dbReference type="Proteomes" id="UP001476807">
    <property type="component" value="Unassembled WGS sequence"/>
</dbReference>
<dbReference type="Pfam" id="PF03781">
    <property type="entry name" value="FGE-sulfatase"/>
    <property type="match status" value="1"/>
</dbReference>
<keyword evidence="4" id="KW-1185">Reference proteome</keyword>
<name>A0ABV1RQL2_9BACT</name>
<feature type="chain" id="PRO_5045767593" evidence="1">
    <location>
        <begin position="22"/>
        <end position="261"/>
    </location>
</feature>
<comment type="caution">
    <text evidence="3">The sequence shown here is derived from an EMBL/GenBank/DDBJ whole genome shotgun (WGS) entry which is preliminary data.</text>
</comment>
<sequence>MMLHRLLLFVLLVGVCGNVQAQKSLPKNMVNVKGGTFVPLYGNDSIPVKVKTFLMDVYPVTNTEYLAFVNKYPKWRKSAVKKIFADESYLKNWTADLNIGPNAAKIQNSPVVNVSWFSAKAYCECQGKRLATVEEWEYAALASETKANAANDDKFYQRSIEWYSKPNPTYLPPVKESFRNYYGLHGMIGLVWEWTQNFNSAMVVGESRADVTMDRQLFCGSGSDGAKDVKNYVAFMRYAFRSSLKANYTVANLGFRCAKSI</sequence>
<dbReference type="InterPro" id="IPR005532">
    <property type="entry name" value="SUMF_dom"/>
</dbReference>
<dbReference type="InterPro" id="IPR016187">
    <property type="entry name" value="CTDL_fold"/>
</dbReference>
<dbReference type="Gene3D" id="3.90.1580.10">
    <property type="entry name" value="paralog of FGE (formylglycine-generating enzyme)"/>
    <property type="match status" value="1"/>
</dbReference>
<protein>
    <submittedName>
        <fullName evidence="3">Formylglycine-generating enzyme family protein</fullName>
    </submittedName>
</protein>
<dbReference type="PANTHER" id="PTHR23150:SF19">
    <property type="entry name" value="FORMYLGLYCINE-GENERATING ENZYME"/>
    <property type="match status" value="1"/>
</dbReference>
<keyword evidence="1" id="KW-0732">Signal</keyword>
<evidence type="ECO:0000313" key="3">
    <source>
        <dbReference type="EMBL" id="MER2996673.1"/>
    </source>
</evidence>
<dbReference type="PANTHER" id="PTHR23150">
    <property type="entry name" value="SULFATASE MODIFYING FACTOR 1, 2"/>
    <property type="match status" value="1"/>
</dbReference>
<feature type="domain" description="Sulfatase-modifying factor enzyme-like" evidence="2">
    <location>
        <begin position="28"/>
        <end position="259"/>
    </location>
</feature>
<feature type="signal peptide" evidence="1">
    <location>
        <begin position="1"/>
        <end position="21"/>
    </location>
</feature>
<proteinExistence type="predicted"/>
<evidence type="ECO:0000259" key="2">
    <source>
        <dbReference type="Pfam" id="PF03781"/>
    </source>
</evidence>
<dbReference type="InterPro" id="IPR042095">
    <property type="entry name" value="SUMF_sf"/>
</dbReference>
<dbReference type="RefSeq" id="WP_350410989.1">
    <property type="nucleotide sequence ID" value="NZ_JBEOKT010000003.1"/>
</dbReference>